<accession>A0ABQ9IQQ3</accession>
<name>A0ABQ9IQQ3_9CUCU</name>
<organism evidence="1 2">
    <name type="scientific">Molorchus minor</name>
    <dbReference type="NCBI Taxonomy" id="1323400"/>
    <lineage>
        <taxon>Eukaryota</taxon>
        <taxon>Metazoa</taxon>
        <taxon>Ecdysozoa</taxon>
        <taxon>Arthropoda</taxon>
        <taxon>Hexapoda</taxon>
        <taxon>Insecta</taxon>
        <taxon>Pterygota</taxon>
        <taxon>Neoptera</taxon>
        <taxon>Endopterygota</taxon>
        <taxon>Coleoptera</taxon>
        <taxon>Polyphaga</taxon>
        <taxon>Cucujiformia</taxon>
        <taxon>Chrysomeloidea</taxon>
        <taxon>Cerambycidae</taxon>
        <taxon>Lamiinae</taxon>
        <taxon>Monochamini</taxon>
        <taxon>Molorchus</taxon>
    </lineage>
</organism>
<dbReference type="Proteomes" id="UP001162164">
    <property type="component" value="Unassembled WGS sequence"/>
</dbReference>
<dbReference type="PANTHER" id="PTHR33480">
    <property type="entry name" value="SET DOMAIN-CONTAINING PROTEIN-RELATED"/>
    <property type="match status" value="1"/>
</dbReference>
<evidence type="ECO:0000313" key="2">
    <source>
        <dbReference type="Proteomes" id="UP001162164"/>
    </source>
</evidence>
<protein>
    <submittedName>
        <fullName evidence="1">Uncharacterized protein</fullName>
    </submittedName>
</protein>
<comment type="caution">
    <text evidence="1">The sequence shown here is derived from an EMBL/GenBank/DDBJ whole genome shotgun (WGS) entry which is preliminary data.</text>
</comment>
<sequence>MNRGKLLVRLALQKEVSPRIRNDGHWCNDVSSLANKNMNDKKWEKPKLVPLTEDVKCFNNYVTTTAAQAYTKLKNKEDIASNYKLTEDVYQTAKVAKVLLLLNGGKGNEFKGKSLNDIEVTHDVLDTDEIENENAVTAADTNNLEDQPCHNMKTYKDLPRLQKLKQTV</sequence>
<dbReference type="PANTHER" id="PTHR33480:SF1">
    <property type="entry name" value="TYR RECOMBINASE DOMAIN-CONTAINING PROTEIN"/>
    <property type="match status" value="1"/>
</dbReference>
<reference evidence="1" key="1">
    <citation type="journal article" date="2023" name="Insect Mol. Biol.">
        <title>Genome sequencing provides insights into the evolution of gene families encoding plant cell wall-degrading enzymes in longhorned beetles.</title>
        <authorList>
            <person name="Shin N.R."/>
            <person name="Okamura Y."/>
            <person name="Kirsch R."/>
            <person name="Pauchet Y."/>
        </authorList>
    </citation>
    <scope>NUCLEOTIDE SEQUENCE</scope>
    <source>
        <strain evidence="1">MMC_N1</strain>
    </source>
</reference>
<gene>
    <name evidence="1" type="ORF">NQ317_000398</name>
</gene>
<dbReference type="EMBL" id="JAPWTJ010003597">
    <property type="protein sequence ID" value="KAJ8954333.1"/>
    <property type="molecule type" value="Genomic_DNA"/>
</dbReference>
<proteinExistence type="predicted"/>
<keyword evidence="2" id="KW-1185">Reference proteome</keyword>
<evidence type="ECO:0000313" key="1">
    <source>
        <dbReference type="EMBL" id="KAJ8954333.1"/>
    </source>
</evidence>